<dbReference type="Proteomes" id="UP001152484">
    <property type="component" value="Unassembled WGS sequence"/>
</dbReference>
<evidence type="ECO:0000313" key="3">
    <source>
        <dbReference type="Proteomes" id="UP001152484"/>
    </source>
</evidence>
<sequence length="145" mass="15828">MASKSVYSMEEFLEVISLKEQLYFHELRRKQRQSSGSQVGGTHRAHNLSEALEELHIKERLSALENKMRDRESPSVLELFGELCYTQPPPPSPSSNDPSSSSGPVPLAGSEEASTIAADGEEEPSDEIQANGAGHHGNGRNEGRV</sequence>
<dbReference type="AlphaFoldDB" id="A0A9P1DZ60"/>
<dbReference type="OrthoDB" id="10375022at2759"/>
<comment type="caution">
    <text evidence="2">The sequence shown here is derived from an EMBL/GenBank/DDBJ whole genome shotgun (WGS) entry which is preliminary data.</text>
</comment>
<name>A0A9P1DZ60_CUSEU</name>
<evidence type="ECO:0000256" key="1">
    <source>
        <dbReference type="SAM" id="MobiDB-lite"/>
    </source>
</evidence>
<proteinExistence type="predicted"/>
<feature type="region of interest" description="Disordered" evidence="1">
    <location>
        <begin position="29"/>
        <end position="51"/>
    </location>
</feature>
<protein>
    <submittedName>
        <fullName evidence="2">Uncharacterized protein</fullName>
    </submittedName>
</protein>
<feature type="compositionally biased region" description="Low complexity" evidence="1">
    <location>
        <begin position="94"/>
        <end position="106"/>
    </location>
</feature>
<gene>
    <name evidence="2" type="ORF">CEURO_LOCUS2263</name>
</gene>
<feature type="region of interest" description="Disordered" evidence="1">
    <location>
        <begin position="79"/>
        <end position="145"/>
    </location>
</feature>
<organism evidence="2 3">
    <name type="scientific">Cuscuta europaea</name>
    <name type="common">European dodder</name>
    <dbReference type="NCBI Taxonomy" id="41803"/>
    <lineage>
        <taxon>Eukaryota</taxon>
        <taxon>Viridiplantae</taxon>
        <taxon>Streptophyta</taxon>
        <taxon>Embryophyta</taxon>
        <taxon>Tracheophyta</taxon>
        <taxon>Spermatophyta</taxon>
        <taxon>Magnoliopsida</taxon>
        <taxon>eudicotyledons</taxon>
        <taxon>Gunneridae</taxon>
        <taxon>Pentapetalae</taxon>
        <taxon>asterids</taxon>
        <taxon>lamiids</taxon>
        <taxon>Solanales</taxon>
        <taxon>Convolvulaceae</taxon>
        <taxon>Cuscuteae</taxon>
        <taxon>Cuscuta</taxon>
        <taxon>Cuscuta subgen. Cuscuta</taxon>
    </lineage>
</organism>
<keyword evidence="3" id="KW-1185">Reference proteome</keyword>
<accession>A0A9P1DZ60</accession>
<reference evidence="2" key="1">
    <citation type="submission" date="2022-07" db="EMBL/GenBank/DDBJ databases">
        <authorList>
            <person name="Macas J."/>
            <person name="Novak P."/>
            <person name="Neumann P."/>
        </authorList>
    </citation>
    <scope>NUCLEOTIDE SEQUENCE</scope>
</reference>
<dbReference type="EMBL" id="CAMAPE010000005">
    <property type="protein sequence ID" value="CAH9065681.1"/>
    <property type="molecule type" value="Genomic_DNA"/>
</dbReference>
<evidence type="ECO:0000313" key="2">
    <source>
        <dbReference type="EMBL" id="CAH9065681.1"/>
    </source>
</evidence>